<comment type="caution">
    <text evidence="5">The sequence shown here is derived from an EMBL/GenBank/DDBJ whole genome shotgun (WGS) entry which is preliminary data.</text>
</comment>
<dbReference type="PANTHER" id="PTHR30146:SF120">
    <property type="entry name" value="ALANINE RACEMASE"/>
    <property type="match status" value="1"/>
</dbReference>
<dbReference type="Pfam" id="PF13377">
    <property type="entry name" value="Peripla_BP_3"/>
    <property type="match status" value="1"/>
</dbReference>
<dbReference type="InterPro" id="IPR000843">
    <property type="entry name" value="HTH_LacI"/>
</dbReference>
<dbReference type="InterPro" id="IPR046335">
    <property type="entry name" value="LacI/GalR-like_sensor"/>
</dbReference>
<organism evidence="5 6">
    <name type="scientific">Massilia psychrophila</name>
    <dbReference type="NCBI Taxonomy" id="1603353"/>
    <lineage>
        <taxon>Bacteria</taxon>
        <taxon>Pseudomonadati</taxon>
        <taxon>Pseudomonadota</taxon>
        <taxon>Betaproteobacteria</taxon>
        <taxon>Burkholderiales</taxon>
        <taxon>Oxalobacteraceae</taxon>
        <taxon>Telluria group</taxon>
        <taxon>Massilia</taxon>
    </lineage>
</organism>
<dbReference type="GO" id="GO:0003700">
    <property type="term" value="F:DNA-binding transcription factor activity"/>
    <property type="evidence" value="ECO:0007669"/>
    <property type="project" value="TreeGrafter"/>
</dbReference>
<dbReference type="PROSITE" id="PS00356">
    <property type="entry name" value="HTH_LACI_1"/>
    <property type="match status" value="1"/>
</dbReference>
<proteinExistence type="predicted"/>
<sequence length="333" mass="36058">MADIARLAGVSTATVSRALNHSPLVNEETRARILELARSLKYSINVGAQNLRLKQNRTVSVMFPVERDTRQHLSDPFLLAMLGSLADALTEQGFDMLFSRIGSDELGAAAAPFDSGRAIGIILIGQWQRHEQINELAARQVPIVVWGAHLPNQLYCCIGGDNVRGGELATEHLLALGRRRIAFFGDLALPEPRQRYRGHCAALERHAIAVDPRLQVPVSFLPEGGVQGVLEMVRRGHAFDAVFACSDLLAMTAIDTLRTHGMRVPDDVAVTGYDDIAQAAVFHPRLTTVCQPIALAAETMVASLLSLINGGPVRSVELPTKLSIRASAGELLV</sequence>
<protein>
    <submittedName>
        <fullName evidence="5">LacI family transcriptional regulator</fullName>
    </submittedName>
</protein>
<dbReference type="SUPFAM" id="SSF53822">
    <property type="entry name" value="Periplasmic binding protein-like I"/>
    <property type="match status" value="1"/>
</dbReference>
<dbReference type="CDD" id="cd06295">
    <property type="entry name" value="PBP1_CelR"/>
    <property type="match status" value="1"/>
</dbReference>
<dbReference type="Gene3D" id="3.40.50.2300">
    <property type="match status" value="2"/>
</dbReference>
<dbReference type="InterPro" id="IPR010982">
    <property type="entry name" value="Lambda_DNA-bd_dom_sf"/>
</dbReference>
<accession>A0A2G8T151</accession>
<dbReference type="OrthoDB" id="9805642at2"/>
<dbReference type="RefSeq" id="WP_099916009.1">
    <property type="nucleotide sequence ID" value="NZ_BMHS01000002.1"/>
</dbReference>
<dbReference type="PANTHER" id="PTHR30146">
    <property type="entry name" value="LACI-RELATED TRANSCRIPTIONAL REPRESSOR"/>
    <property type="match status" value="1"/>
</dbReference>
<evidence type="ECO:0000313" key="5">
    <source>
        <dbReference type="EMBL" id="PIL39775.1"/>
    </source>
</evidence>
<keyword evidence="6" id="KW-1185">Reference proteome</keyword>
<evidence type="ECO:0000256" key="3">
    <source>
        <dbReference type="ARBA" id="ARBA00023163"/>
    </source>
</evidence>
<dbReference type="CDD" id="cd01392">
    <property type="entry name" value="HTH_LacI"/>
    <property type="match status" value="1"/>
</dbReference>
<name>A0A2G8T151_9BURK</name>
<evidence type="ECO:0000256" key="1">
    <source>
        <dbReference type="ARBA" id="ARBA00023015"/>
    </source>
</evidence>
<dbReference type="Gene3D" id="1.10.260.40">
    <property type="entry name" value="lambda repressor-like DNA-binding domains"/>
    <property type="match status" value="1"/>
</dbReference>
<dbReference type="InterPro" id="IPR028082">
    <property type="entry name" value="Peripla_BP_I"/>
</dbReference>
<dbReference type="SUPFAM" id="SSF47413">
    <property type="entry name" value="lambda repressor-like DNA-binding domains"/>
    <property type="match status" value="1"/>
</dbReference>
<dbReference type="GO" id="GO:0000976">
    <property type="term" value="F:transcription cis-regulatory region binding"/>
    <property type="evidence" value="ECO:0007669"/>
    <property type="project" value="TreeGrafter"/>
</dbReference>
<reference evidence="5 6" key="1">
    <citation type="submission" date="2017-10" db="EMBL/GenBank/DDBJ databases">
        <title>Massilia psychrophilum sp. nov., a novel purple-pigmented bacterium isolated from Tianshan glacier, Xinjiang Municipality, China.</title>
        <authorList>
            <person name="Wang H."/>
        </authorList>
    </citation>
    <scope>NUCLEOTIDE SEQUENCE [LARGE SCALE GENOMIC DNA]</scope>
    <source>
        <strain evidence="5 6">JCM 30813</strain>
    </source>
</reference>
<dbReference type="AlphaFoldDB" id="A0A2G8T151"/>
<dbReference type="Pfam" id="PF00356">
    <property type="entry name" value="LacI"/>
    <property type="match status" value="1"/>
</dbReference>
<keyword evidence="2" id="KW-0238">DNA-binding</keyword>
<dbReference type="PROSITE" id="PS50932">
    <property type="entry name" value="HTH_LACI_2"/>
    <property type="match status" value="1"/>
</dbReference>
<evidence type="ECO:0000259" key="4">
    <source>
        <dbReference type="PROSITE" id="PS50932"/>
    </source>
</evidence>
<dbReference type="EMBL" id="PDOB01000014">
    <property type="protein sequence ID" value="PIL39775.1"/>
    <property type="molecule type" value="Genomic_DNA"/>
</dbReference>
<evidence type="ECO:0000313" key="6">
    <source>
        <dbReference type="Proteomes" id="UP000228593"/>
    </source>
</evidence>
<keyword evidence="3" id="KW-0804">Transcription</keyword>
<evidence type="ECO:0000256" key="2">
    <source>
        <dbReference type="ARBA" id="ARBA00023125"/>
    </source>
</evidence>
<gene>
    <name evidence="5" type="ORF">CR103_10875</name>
</gene>
<feature type="domain" description="HTH lacI-type" evidence="4">
    <location>
        <begin position="1"/>
        <end position="53"/>
    </location>
</feature>
<dbReference type="Proteomes" id="UP000228593">
    <property type="component" value="Unassembled WGS sequence"/>
</dbReference>
<keyword evidence="1" id="KW-0805">Transcription regulation</keyword>
<dbReference type="SMART" id="SM00354">
    <property type="entry name" value="HTH_LACI"/>
    <property type="match status" value="1"/>
</dbReference>